<comment type="caution">
    <text evidence="1">The sequence shown here is derived from an EMBL/GenBank/DDBJ whole genome shotgun (WGS) entry which is preliminary data.</text>
</comment>
<protein>
    <submittedName>
        <fullName evidence="1">Uncharacterized protein</fullName>
    </submittedName>
</protein>
<dbReference type="InterPro" id="IPR032675">
    <property type="entry name" value="LRR_dom_sf"/>
</dbReference>
<dbReference type="Proteomes" id="UP000285301">
    <property type="component" value="Unassembled WGS sequence"/>
</dbReference>
<organism evidence="1 2">
    <name type="scientific">Dinothrombium tinctorium</name>
    <dbReference type="NCBI Taxonomy" id="1965070"/>
    <lineage>
        <taxon>Eukaryota</taxon>
        <taxon>Metazoa</taxon>
        <taxon>Ecdysozoa</taxon>
        <taxon>Arthropoda</taxon>
        <taxon>Chelicerata</taxon>
        <taxon>Arachnida</taxon>
        <taxon>Acari</taxon>
        <taxon>Acariformes</taxon>
        <taxon>Trombidiformes</taxon>
        <taxon>Prostigmata</taxon>
        <taxon>Anystina</taxon>
        <taxon>Parasitengona</taxon>
        <taxon>Trombidioidea</taxon>
        <taxon>Trombidiidae</taxon>
        <taxon>Dinothrombium</taxon>
    </lineage>
</organism>
<evidence type="ECO:0000313" key="1">
    <source>
        <dbReference type="EMBL" id="RWR99744.1"/>
    </source>
</evidence>
<gene>
    <name evidence="1" type="ORF">B4U79_16979</name>
</gene>
<dbReference type="EMBL" id="NCKU01013759">
    <property type="protein sequence ID" value="RWR99744.1"/>
    <property type="molecule type" value="Genomic_DNA"/>
</dbReference>
<sequence length="257" mass="30351">MCTIYIDFNLLKMNKNLEELEMVDVRKSMSAYWNFICDELIALKKLAFVCKENVTFEKFLYKQQSLELLVLYIYNIRLPFASSLLHRIPSLTELELNVKEFTDEKVAHIIGCFPNLESLVLFLNTRRNNFNETLSVLRRMKNLQYIGLKHLFRSNPDADGDGDDENGNDEYTADIDFVSFMEASIACNQMMISLQKLNKATFEKLKKKFNELKQKRLFRCRLFVNVNEKLDFNPKGEPDIFFHEMDDFEVESNYFSE</sequence>
<dbReference type="AlphaFoldDB" id="A0A3S3NQB8"/>
<accession>A0A3S3NQB8</accession>
<proteinExistence type="predicted"/>
<name>A0A3S3NQB8_9ACAR</name>
<dbReference type="Gene3D" id="3.80.10.10">
    <property type="entry name" value="Ribonuclease Inhibitor"/>
    <property type="match status" value="1"/>
</dbReference>
<evidence type="ECO:0000313" key="2">
    <source>
        <dbReference type="Proteomes" id="UP000285301"/>
    </source>
</evidence>
<keyword evidence="2" id="KW-1185">Reference proteome</keyword>
<dbReference type="SUPFAM" id="SSF52047">
    <property type="entry name" value="RNI-like"/>
    <property type="match status" value="1"/>
</dbReference>
<reference evidence="1 2" key="1">
    <citation type="journal article" date="2018" name="Gigascience">
        <title>Genomes of trombidid mites reveal novel predicted allergens and laterally-transferred genes associated with secondary metabolism.</title>
        <authorList>
            <person name="Dong X."/>
            <person name="Chaisiri K."/>
            <person name="Xia D."/>
            <person name="Armstrong S.D."/>
            <person name="Fang Y."/>
            <person name="Donnelly M.J."/>
            <person name="Kadowaki T."/>
            <person name="McGarry J.W."/>
            <person name="Darby A.C."/>
            <person name="Makepeace B.L."/>
        </authorList>
    </citation>
    <scope>NUCLEOTIDE SEQUENCE [LARGE SCALE GENOMIC DNA]</scope>
    <source>
        <strain evidence="1">UoL-WK</strain>
    </source>
</reference>